<dbReference type="PANTHER" id="PTHR43008:SF4">
    <property type="entry name" value="CHAIN DEHYDROGENASE, PUTATIVE (AFU_ORTHOLOGUE AFUA_4G08710)-RELATED"/>
    <property type="match status" value="1"/>
</dbReference>
<sequence length="220" mass="23484">MTLKEKICLVTGGTEGIGLAVTQRLLELGAKVMIGNRNEKRGEDAIASLKSSDPSFEAHIGFKRTDISSMDDNRALVDATTEKFGGLDVVVANAGFSCSPFLAEIEKGSCVVGNVTLRGALTLDPTHFVSDEGFIHGIQGNLVGTMVLCRAALTYWSKASQPGSIVITSSVAGYYPSKGHPCLSYAVCKAAQSMSIVVFYISRIHLLTNNLKRCTDQFGE</sequence>
<dbReference type="AlphaFoldDB" id="A0A139ABL7"/>
<name>A0A139ABL7_GONPJ</name>
<accession>A0A139ABL7</accession>
<protein>
    <submittedName>
        <fullName evidence="3">NAD(P)-binding protein</fullName>
    </submittedName>
</protein>
<dbReference type="PANTHER" id="PTHR43008">
    <property type="entry name" value="BENZIL REDUCTASE"/>
    <property type="match status" value="1"/>
</dbReference>
<comment type="similarity">
    <text evidence="1">Belongs to the short-chain dehydrogenases/reductases (SDR) family.</text>
</comment>
<dbReference type="GO" id="GO:0050664">
    <property type="term" value="F:oxidoreductase activity, acting on NAD(P)H, oxygen as acceptor"/>
    <property type="evidence" value="ECO:0007669"/>
    <property type="project" value="TreeGrafter"/>
</dbReference>
<evidence type="ECO:0000313" key="3">
    <source>
        <dbReference type="EMBL" id="KXS14137.1"/>
    </source>
</evidence>
<dbReference type="GO" id="GO:0016616">
    <property type="term" value="F:oxidoreductase activity, acting on the CH-OH group of donors, NAD or NADP as acceptor"/>
    <property type="evidence" value="ECO:0007669"/>
    <property type="project" value="UniProtKB-ARBA"/>
</dbReference>
<dbReference type="Pfam" id="PF00106">
    <property type="entry name" value="adh_short"/>
    <property type="match status" value="1"/>
</dbReference>
<dbReference type="CDD" id="cd05233">
    <property type="entry name" value="SDR_c"/>
    <property type="match status" value="1"/>
</dbReference>
<proteinExistence type="inferred from homology"/>
<dbReference type="STRING" id="1344416.A0A139ABL7"/>
<organism evidence="3 4">
    <name type="scientific">Gonapodya prolifera (strain JEL478)</name>
    <name type="common">Monoblepharis prolifera</name>
    <dbReference type="NCBI Taxonomy" id="1344416"/>
    <lineage>
        <taxon>Eukaryota</taxon>
        <taxon>Fungi</taxon>
        <taxon>Fungi incertae sedis</taxon>
        <taxon>Chytridiomycota</taxon>
        <taxon>Chytridiomycota incertae sedis</taxon>
        <taxon>Monoblepharidomycetes</taxon>
        <taxon>Monoblepharidales</taxon>
        <taxon>Gonapodyaceae</taxon>
        <taxon>Gonapodya</taxon>
    </lineage>
</organism>
<dbReference type="InterPro" id="IPR002347">
    <property type="entry name" value="SDR_fam"/>
</dbReference>
<dbReference type="SUPFAM" id="SSF51735">
    <property type="entry name" value="NAD(P)-binding Rossmann-fold domains"/>
    <property type="match status" value="1"/>
</dbReference>
<keyword evidence="4" id="KW-1185">Reference proteome</keyword>
<reference evidence="3 4" key="1">
    <citation type="journal article" date="2015" name="Genome Biol. Evol.">
        <title>Phylogenomic analyses indicate that early fungi evolved digesting cell walls of algal ancestors of land plants.</title>
        <authorList>
            <person name="Chang Y."/>
            <person name="Wang S."/>
            <person name="Sekimoto S."/>
            <person name="Aerts A.L."/>
            <person name="Choi C."/>
            <person name="Clum A."/>
            <person name="LaButti K.M."/>
            <person name="Lindquist E.A."/>
            <person name="Yee Ngan C."/>
            <person name="Ohm R.A."/>
            <person name="Salamov A.A."/>
            <person name="Grigoriev I.V."/>
            <person name="Spatafora J.W."/>
            <person name="Berbee M.L."/>
        </authorList>
    </citation>
    <scope>NUCLEOTIDE SEQUENCE [LARGE SCALE GENOMIC DNA]</scope>
    <source>
        <strain evidence="3 4">JEL478</strain>
    </source>
</reference>
<dbReference type="PRINTS" id="PR00081">
    <property type="entry name" value="GDHRDH"/>
</dbReference>
<dbReference type="InterPro" id="IPR036291">
    <property type="entry name" value="NAD(P)-bd_dom_sf"/>
</dbReference>
<dbReference type="OrthoDB" id="153074at2759"/>
<keyword evidence="2" id="KW-0560">Oxidoreductase</keyword>
<dbReference type="Gene3D" id="3.40.50.720">
    <property type="entry name" value="NAD(P)-binding Rossmann-like Domain"/>
    <property type="match status" value="1"/>
</dbReference>
<dbReference type="EMBL" id="KQ965771">
    <property type="protein sequence ID" value="KXS14137.1"/>
    <property type="molecule type" value="Genomic_DNA"/>
</dbReference>
<evidence type="ECO:0000256" key="2">
    <source>
        <dbReference type="ARBA" id="ARBA00023002"/>
    </source>
</evidence>
<gene>
    <name evidence="3" type="ORF">M427DRAFT_354985</name>
</gene>
<dbReference type="Proteomes" id="UP000070544">
    <property type="component" value="Unassembled WGS sequence"/>
</dbReference>
<evidence type="ECO:0000313" key="4">
    <source>
        <dbReference type="Proteomes" id="UP000070544"/>
    </source>
</evidence>
<evidence type="ECO:0000256" key="1">
    <source>
        <dbReference type="ARBA" id="ARBA00006484"/>
    </source>
</evidence>